<protein>
    <recommendedName>
        <fullName evidence="1">SseB protein N-terminal domain-containing protein</fullName>
    </recommendedName>
</protein>
<proteinExistence type="predicted"/>
<organism evidence="2 3">
    <name type="scientific">Buchananella hordeovulneris</name>
    <dbReference type="NCBI Taxonomy" id="52770"/>
    <lineage>
        <taxon>Bacteria</taxon>
        <taxon>Bacillati</taxon>
        <taxon>Actinomycetota</taxon>
        <taxon>Actinomycetes</taxon>
        <taxon>Actinomycetales</taxon>
        <taxon>Actinomycetaceae</taxon>
        <taxon>Buchananella</taxon>
    </lineage>
</organism>
<evidence type="ECO:0000313" key="3">
    <source>
        <dbReference type="Proteomes" id="UP000185612"/>
    </source>
</evidence>
<reference evidence="3" key="1">
    <citation type="submission" date="2016-12" db="EMBL/GenBank/DDBJ databases">
        <authorList>
            <person name="Meng X."/>
        </authorList>
    </citation>
    <scope>NUCLEOTIDE SEQUENCE [LARGE SCALE GENOMIC DNA]</scope>
    <source>
        <strain evidence="3">DSM 20732</strain>
    </source>
</reference>
<gene>
    <name evidence="2" type="ORF">BSZ40_06575</name>
</gene>
<dbReference type="InterPro" id="IPR009839">
    <property type="entry name" value="SseB_N"/>
</dbReference>
<dbReference type="RefSeq" id="WP_073824461.1">
    <property type="nucleotide sequence ID" value="NZ_MQVS01000006.1"/>
</dbReference>
<dbReference type="AlphaFoldDB" id="A0A1Q5PVB2"/>
<dbReference type="Pfam" id="PF07179">
    <property type="entry name" value="SseB"/>
    <property type="match status" value="1"/>
</dbReference>
<keyword evidence="3" id="KW-1185">Reference proteome</keyword>
<dbReference type="OrthoDB" id="5188303at2"/>
<comment type="caution">
    <text evidence="2">The sequence shown here is derived from an EMBL/GenBank/DDBJ whole genome shotgun (WGS) entry which is preliminary data.</text>
</comment>
<evidence type="ECO:0000313" key="2">
    <source>
        <dbReference type="EMBL" id="OKL51508.1"/>
    </source>
</evidence>
<dbReference type="InParanoid" id="A0A1Q5PVB2"/>
<dbReference type="STRING" id="52770.BSZ40_06575"/>
<evidence type="ECO:0000259" key="1">
    <source>
        <dbReference type="Pfam" id="PF07179"/>
    </source>
</evidence>
<accession>A0A1Q5PVB2</accession>
<dbReference type="Proteomes" id="UP000185612">
    <property type="component" value="Unassembled WGS sequence"/>
</dbReference>
<dbReference type="EMBL" id="MQVS01000006">
    <property type="protein sequence ID" value="OKL51508.1"/>
    <property type="molecule type" value="Genomic_DNA"/>
</dbReference>
<feature type="domain" description="SseB protein N-terminal" evidence="1">
    <location>
        <begin position="29"/>
        <end position="158"/>
    </location>
</feature>
<name>A0A1Q5PVB2_9ACTO</name>
<sequence>MSLTPEQRARFAQRLSGRFAADDGTAPAALAAALELPAPDARRAEAVYVALRGARLLVPVTPHPHPGRLSDGGVAPHAPAAQADPCAQAALREVRTAAGKRALPVFSSVAALHAWDPTARPVPVEAERAALAALAHVDGVLLLDVAGPRPAVVSRPAVVALATGGQWQAPWRDEAVHAAVAQLCRPPLQDLQLAGGAEGQLQVRVVLDPAAPRAKHQAAVSRLGQQLADLRLACDAIELQPVLGVTAPPGQKTGSITP</sequence>